<comment type="caution">
    <text evidence="1">The sequence shown here is derived from an EMBL/GenBank/DDBJ whole genome shotgun (WGS) entry which is preliminary data.</text>
</comment>
<evidence type="ECO:0000313" key="2">
    <source>
        <dbReference type="Proteomes" id="UP001595698"/>
    </source>
</evidence>
<dbReference type="EMBL" id="JBHSBC010000049">
    <property type="protein sequence ID" value="MFC3985828.1"/>
    <property type="molecule type" value="Genomic_DNA"/>
</dbReference>
<reference evidence="2" key="1">
    <citation type="journal article" date="2019" name="Int. J. Syst. Evol. Microbiol.">
        <title>The Global Catalogue of Microorganisms (GCM) 10K type strain sequencing project: providing services to taxonomists for standard genome sequencing and annotation.</title>
        <authorList>
            <consortium name="The Broad Institute Genomics Platform"/>
            <consortium name="The Broad Institute Genome Sequencing Center for Infectious Disease"/>
            <person name="Wu L."/>
            <person name="Ma J."/>
        </authorList>
    </citation>
    <scope>NUCLEOTIDE SEQUENCE [LARGE SCALE GENOMIC DNA]</scope>
    <source>
        <strain evidence="2">TBRC 7912</strain>
    </source>
</reference>
<sequence>MTTGWSREEVFAALRGCLLRVRALTEGAFVVDVVAEPYGMLVVFRWRKDPNTYAVEVAFPTEPRNSVIGEPMTSPDEWAADVGYRLAEELATGLVRRGRRTVRDGYVVLGVRDAPDPWPAGFYVSDVPLISLRRGFRLTRRRTVVPVAASEAGSWLAEAGMDVTVPRRLVAENRLVCWLQAYADNERGEPFVGQAVASWEDAPRTTARLELAHVQPGVPPQVRAALVRVVIHEAAEVGALRVVTALDVPELHELGFRPLDGGGLALHTTVAEPPSTPGG</sequence>
<dbReference type="Proteomes" id="UP001595698">
    <property type="component" value="Unassembled WGS sequence"/>
</dbReference>
<organism evidence="1 2">
    <name type="scientific">Streptosporangium jomthongense</name>
    <dbReference type="NCBI Taxonomy" id="1193683"/>
    <lineage>
        <taxon>Bacteria</taxon>
        <taxon>Bacillati</taxon>
        <taxon>Actinomycetota</taxon>
        <taxon>Actinomycetes</taxon>
        <taxon>Streptosporangiales</taxon>
        <taxon>Streptosporangiaceae</taxon>
        <taxon>Streptosporangium</taxon>
    </lineage>
</organism>
<accession>A0ABV8FAX3</accession>
<dbReference type="RefSeq" id="WP_386195970.1">
    <property type="nucleotide sequence ID" value="NZ_JBHSBC010000049.1"/>
</dbReference>
<gene>
    <name evidence="1" type="ORF">ACFOYY_37275</name>
</gene>
<name>A0ABV8FAX3_9ACTN</name>
<proteinExistence type="predicted"/>
<keyword evidence="2" id="KW-1185">Reference proteome</keyword>
<protein>
    <submittedName>
        <fullName evidence="1">Uncharacterized protein</fullName>
    </submittedName>
</protein>
<evidence type="ECO:0000313" key="1">
    <source>
        <dbReference type="EMBL" id="MFC3985828.1"/>
    </source>
</evidence>